<evidence type="ECO:0000313" key="5">
    <source>
        <dbReference type="EMBL" id="TRB75267.1"/>
    </source>
</evidence>
<dbReference type="GO" id="GO:0015643">
    <property type="term" value="F:toxic substance binding"/>
    <property type="evidence" value="ECO:0007669"/>
    <property type="project" value="InterPro"/>
</dbReference>
<accession>A0A248ZY54</accession>
<evidence type="ECO:0000313" key="4">
    <source>
        <dbReference type="EMBL" id="TRB38233.1"/>
    </source>
</evidence>
<dbReference type="Pfam" id="PF04221">
    <property type="entry name" value="RelB"/>
    <property type="match status" value="1"/>
</dbReference>
<reference evidence="6" key="2">
    <citation type="submission" date="2018-12" db="EMBL/GenBank/DDBJ databases">
        <authorList>
            <consortium name="Pathogen Informatics"/>
        </authorList>
    </citation>
    <scope>NUCLEOTIDE SEQUENCE [LARGE SCALE GENOMIC DNA]</scope>
    <source>
        <strain evidence="6">NCTC10643</strain>
    </source>
</reference>
<evidence type="ECO:0000256" key="1">
    <source>
        <dbReference type="ARBA" id="ARBA00010562"/>
    </source>
</evidence>
<dbReference type="GO" id="GO:0044010">
    <property type="term" value="P:single-species biofilm formation"/>
    <property type="evidence" value="ECO:0007669"/>
    <property type="project" value="InterPro"/>
</dbReference>
<dbReference type="GeneID" id="67367981"/>
<name>A0A248ZY54_MANHA</name>
<reference evidence="3 7" key="1">
    <citation type="submission" date="2018-06" db="EMBL/GenBank/DDBJ databases">
        <authorList>
            <consortium name="Pathogen Informatics"/>
            <person name="Doyle S."/>
        </authorList>
    </citation>
    <scope>NUCLEOTIDE SEQUENCE [LARGE SCALE GENOMIC DNA]</scope>
    <source>
        <strain evidence="3 7">NCTC9380</strain>
    </source>
</reference>
<evidence type="ECO:0000256" key="2">
    <source>
        <dbReference type="ARBA" id="ARBA00022649"/>
    </source>
</evidence>
<dbReference type="InterPro" id="IPR007337">
    <property type="entry name" value="RelB/DinJ"/>
</dbReference>
<organism evidence="5 8">
    <name type="scientific">Mannheimia haemolytica</name>
    <name type="common">Pasteurella haemolytica</name>
    <dbReference type="NCBI Taxonomy" id="75985"/>
    <lineage>
        <taxon>Bacteria</taxon>
        <taxon>Pseudomonadati</taxon>
        <taxon>Pseudomonadota</taxon>
        <taxon>Gammaproteobacteria</taxon>
        <taxon>Pasteurellales</taxon>
        <taxon>Pasteurellaceae</taxon>
        <taxon>Mannheimia</taxon>
    </lineage>
</organism>
<evidence type="ECO:0000313" key="7">
    <source>
        <dbReference type="Proteomes" id="UP000254031"/>
    </source>
</evidence>
<dbReference type="PANTHER" id="PTHR38781">
    <property type="entry name" value="ANTITOXIN DINJ-RELATED"/>
    <property type="match status" value="1"/>
</dbReference>
<evidence type="ECO:0000313" key="6">
    <source>
        <dbReference type="EMBL" id="VEI74650.1"/>
    </source>
</evidence>
<dbReference type="Proteomes" id="UP000271188">
    <property type="component" value="Chromosome"/>
</dbReference>
<dbReference type="InterPro" id="IPR013321">
    <property type="entry name" value="Arc_rbn_hlx_hlx"/>
</dbReference>
<evidence type="ECO:0000313" key="9">
    <source>
        <dbReference type="Proteomes" id="UP000318394"/>
    </source>
</evidence>
<dbReference type="KEGG" id="mhay:VK67_01795"/>
<dbReference type="PIRSF" id="PIRSF003108">
    <property type="entry name" value="DinJ"/>
    <property type="match status" value="1"/>
</dbReference>
<dbReference type="GO" id="GO:0006355">
    <property type="term" value="P:regulation of DNA-templated transcription"/>
    <property type="evidence" value="ECO:0007669"/>
    <property type="project" value="InterPro"/>
</dbReference>
<dbReference type="PANTHER" id="PTHR38781:SF1">
    <property type="entry name" value="ANTITOXIN DINJ-RELATED"/>
    <property type="match status" value="1"/>
</dbReference>
<keyword evidence="2" id="KW-1277">Toxin-antitoxin system</keyword>
<evidence type="ECO:0000313" key="8">
    <source>
        <dbReference type="Proteomes" id="UP000315164"/>
    </source>
</evidence>
<sequence>MANSALVSVRISPEIKEQASEVLAGIGLTVSDVMRMTLAKIATEKRFQFDYQPNFETAEVLRAVKNGEEKLHSANSIADLMEQLNARD</sequence>
<dbReference type="Gene3D" id="1.10.1220.10">
    <property type="entry name" value="Met repressor-like"/>
    <property type="match status" value="1"/>
</dbReference>
<proteinExistence type="inferred from homology"/>
<dbReference type="EMBL" id="VAJB01000008">
    <property type="protein sequence ID" value="TRB75267.1"/>
    <property type="molecule type" value="Genomic_DNA"/>
</dbReference>
<dbReference type="Proteomes" id="UP000318394">
    <property type="component" value="Unassembled WGS sequence"/>
</dbReference>
<gene>
    <name evidence="3" type="primary">dinJ</name>
    <name evidence="5" type="ORF">FEA53_05610</name>
    <name evidence="4" type="ORF">FEB89_05675</name>
    <name evidence="6" type="ORF">NCTC10643_00217</name>
    <name evidence="3" type="ORF">NCTC9380_01974</name>
</gene>
<dbReference type="Proteomes" id="UP000254031">
    <property type="component" value="Unassembled WGS sequence"/>
</dbReference>
<dbReference type="RefSeq" id="WP_006250323.1">
    <property type="nucleotide sequence ID" value="NZ_CP011098.1"/>
</dbReference>
<dbReference type="KEGG" id="mhaq:WC39_01790"/>
<dbReference type="InterPro" id="IPR026262">
    <property type="entry name" value="DinJ"/>
</dbReference>
<dbReference type="OrthoDB" id="3174560at2"/>
<evidence type="ECO:0000313" key="3">
    <source>
        <dbReference type="EMBL" id="STY66649.1"/>
    </source>
</evidence>
<keyword evidence="9" id="KW-1185">Reference proteome</keyword>
<dbReference type="AlphaFoldDB" id="A0A248ZY54"/>
<dbReference type="EMBL" id="VAJI01000008">
    <property type="protein sequence ID" value="TRB38233.1"/>
    <property type="molecule type" value="Genomic_DNA"/>
</dbReference>
<dbReference type="GO" id="GO:0000987">
    <property type="term" value="F:cis-regulatory region sequence-specific DNA binding"/>
    <property type="evidence" value="ECO:0007669"/>
    <property type="project" value="InterPro"/>
</dbReference>
<dbReference type="GO" id="GO:0006351">
    <property type="term" value="P:DNA-templated transcription"/>
    <property type="evidence" value="ECO:0007669"/>
    <property type="project" value="TreeGrafter"/>
</dbReference>
<comment type="similarity">
    <text evidence="1">Belongs to the RelB/DinJ antitoxin family.</text>
</comment>
<reference evidence="8 9" key="3">
    <citation type="journal article" date="2019" name="Vet. Microbiol.">
        <title>Genetic characterization of susceptible and multi-drug resistant Mannheimia haemolytica isolated from high-risk stocker calves prior to and after antimicrobial metaphylaxis.</title>
        <authorList>
            <person name="Snyder E.R."/>
            <person name="Alvarez-Narvaez S."/>
            <person name="Credille B.C."/>
        </authorList>
    </citation>
    <scope>NUCLEOTIDE SEQUENCE [LARGE SCALE GENOMIC DNA]</scope>
    <source>
        <strain evidence="5 8">UGA-R5-128-1</strain>
        <strain evidence="4 9">UGA-R7-163-1</strain>
    </source>
</reference>
<dbReference type="EMBL" id="LR134495">
    <property type="protein sequence ID" value="VEI74650.1"/>
    <property type="molecule type" value="Genomic_DNA"/>
</dbReference>
<dbReference type="Proteomes" id="UP000315164">
    <property type="component" value="Unassembled WGS sequence"/>
</dbReference>
<dbReference type="EMBL" id="UGPL01000006">
    <property type="protein sequence ID" value="STY66649.1"/>
    <property type="molecule type" value="Genomic_DNA"/>
</dbReference>
<dbReference type="NCBIfam" id="TIGR02384">
    <property type="entry name" value="RelB_DinJ"/>
    <property type="match status" value="1"/>
</dbReference>
<protein>
    <submittedName>
        <fullName evidence="3">Antitoxin DinJ</fullName>
    </submittedName>
    <submittedName>
        <fullName evidence="5">Type II toxin-antitoxin system RelB/DinJ family antitoxin</fullName>
    </submittedName>
</protein>